<dbReference type="GO" id="GO:0046983">
    <property type="term" value="F:protein dimerization activity"/>
    <property type="evidence" value="ECO:0007669"/>
    <property type="project" value="InterPro"/>
</dbReference>
<name>A0AAV1XHE7_LUPLU</name>
<dbReference type="PANTHER" id="PTHR11746">
    <property type="entry name" value="O-METHYLTRANSFERASE"/>
    <property type="match status" value="1"/>
</dbReference>
<dbReference type="InterPro" id="IPR001077">
    <property type="entry name" value="COMT_C"/>
</dbReference>
<evidence type="ECO:0000259" key="7">
    <source>
        <dbReference type="Pfam" id="PF08100"/>
    </source>
</evidence>
<dbReference type="GO" id="GO:0008171">
    <property type="term" value="F:O-methyltransferase activity"/>
    <property type="evidence" value="ECO:0007669"/>
    <property type="project" value="InterPro"/>
</dbReference>
<dbReference type="FunFam" id="1.10.10.10:FF:000836">
    <property type="entry name" value="O-methyltransferase family protein"/>
    <property type="match status" value="1"/>
</dbReference>
<dbReference type="PROSITE" id="PS51683">
    <property type="entry name" value="SAM_OMT_II"/>
    <property type="match status" value="1"/>
</dbReference>
<comment type="caution">
    <text evidence="8">The sequence shown here is derived from an EMBL/GenBank/DDBJ whole genome shotgun (WGS) entry which is preliminary data.</text>
</comment>
<evidence type="ECO:0000256" key="1">
    <source>
        <dbReference type="ARBA" id="ARBA00022603"/>
    </source>
</evidence>
<keyword evidence="3" id="KW-0949">S-adenosyl-L-methionine</keyword>
<dbReference type="EMBL" id="CAXHTB010000014">
    <property type="protein sequence ID" value="CAL0320427.1"/>
    <property type="molecule type" value="Genomic_DNA"/>
</dbReference>
<keyword evidence="1" id="KW-0489">Methyltransferase</keyword>
<dbReference type="InterPro" id="IPR016461">
    <property type="entry name" value="COMT-like"/>
</dbReference>
<reference evidence="8 9" key="1">
    <citation type="submission" date="2024-03" db="EMBL/GenBank/DDBJ databases">
        <authorList>
            <person name="Martinez-Hernandez J."/>
        </authorList>
    </citation>
    <scope>NUCLEOTIDE SEQUENCE [LARGE SCALE GENOMIC DNA]</scope>
</reference>
<gene>
    <name evidence="8" type="ORF">LLUT_LOCUS21487</name>
</gene>
<feature type="domain" description="O-methyltransferase dimerisation" evidence="7">
    <location>
        <begin position="26"/>
        <end position="116"/>
    </location>
</feature>
<accession>A0AAV1XHE7</accession>
<dbReference type="InterPro" id="IPR029063">
    <property type="entry name" value="SAM-dependent_MTases_sf"/>
</dbReference>
<keyword evidence="9" id="KW-1185">Reference proteome</keyword>
<evidence type="ECO:0000256" key="2">
    <source>
        <dbReference type="ARBA" id="ARBA00022679"/>
    </source>
</evidence>
<dbReference type="PIRSF" id="PIRSF005739">
    <property type="entry name" value="O-mtase"/>
    <property type="match status" value="1"/>
</dbReference>
<dbReference type="GO" id="GO:0032259">
    <property type="term" value="P:methylation"/>
    <property type="evidence" value="ECO:0007669"/>
    <property type="project" value="UniProtKB-KW"/>
</dbReference>
<evidence type="ECO:0000256" key="4">
    <source>
        <dbReference type="ARBA" id="ARBA00038277"/>
    </source>
</evidence>
<dbReference type="InterPro" id="IPR036388">
    <property type="entry name" value="WH-like_DNA-bd_sf"/>
</dbReference>
<feature type="domain" description="O-methyltransferase C-terminal" evidence="6">
    <location>
        <begin position="138"/>
        <end position="346"/>
    </location>
</feature>
<comment type="similarity">
    <text evidence="4">Belongs to the class I-like SAM-binding methyltransferase superfamily. Cation-independent O-methyltransferase family.</text>
</comment>
<dbReference type="GO" id="GO:0008757">
    <property type="term" value="F:S-adenosylmethionine-dependent methyltransferase activity"/>
    <property type="evidence" value="ECO:0007669"/>
    <property type="project" value="UniProtKB-ARBA"/>
</dbReference>
<evidence type="ECO:0000313" key="8">
    <source>
        <dbReference type="EMBL" id="CAL0320427.1"/>
    </source>
</evidence>
<evidence type="ECO:0000256" key="5">
    <source>
        <dbReference type="PIRSR" id="PIRSR005739-1"/>
    </source>
</evidence>
<dbReference type="AlphaFoldDB" id="A0AAV1XHE7"/>
<dbReference type="InterPro" id="IPR012967">
    <property type="entry name" value="COMT_dimerisation"/>
</dbReference>
<evidence type="ECO:0000313" key="9">
    <source>
        <dbReference type="Proteomes" id="UP001497480"/>
    </source>
</evidence>
<dbReference type="SUPFAM" id="SSF46785">
    <property type="entry name" value="Winged helix' DNA-binding domain"/>
    <property type="match status" value="1"/>
</dbReference>
<protein>
    <submittedName>
        <fullName evidence="8">Uncharacterized protein</fullName>
    </submittedName>
</protein>
<feature type="active site" description="Proton acceptor" evidence="5">
    <location>
        <position position="270"/>
    </location>
</feature>
<dbReference type="SUPFAM" id="SSF53335">
    <property type="entry name" value="S-adenosyl-L-methionine-dependent methyltransferases"/>
    <property type="match status" value="1"/>
</dbReference>
<sequence>MGERESMSVWEERKEEEEEEAQLDIWKYIFGFVEQAVVKCGIELGIAEAIESHGGPITLSHLSSTICCDPSLLHRIMRFLTYRNIFKTIPIHQDLQDNYGYGYGYIQTPLSRRLMRKGKQSMAAFILLESSPVMLAPWHSLSTHVLANGQPSIQKALGEDLQSYAAANLDHSNLYNEGSACDAKQTMNAIIEGCIKVFDGVSSLVDVGGGNGITMHILVKACPWIKAFNFDLPHVIDVAPHYCDGVEHVAGDMFLSVPKADVAFLMWMLHSWGDEECIEILKKCKEAIPRESGRVMIVEAVIEEGGKQGSLKDVGLMLDMVMMAHTNFGKERTLKEWDYVINMAGFTTYTVIPIPNLVKSLIMAFP</sequence>
<dbReference type="Proteomes" id="UP001497480">
    <property type="component" value="Unassembled WGS sequence"/>
</dbReference>
<dbReference type="Pfam" id="PF08100">
    <property type="entry name" value="Dimerisation"/>
    <property type="match status" value="1"/>
</dbReference>
<dbReference type="Gene3D" id="3.40.50.150">
    <property type="entry name" value="Vaccinia Virus protein VP39"/>
    <property type="match status" value="1"/>
</dbReference>
<dbReference type="Gene3D" id="1.10.10.10">
    <property type="entry name" value="Winged helix-like DNA-binding domain superfamily/Winged helix DNA-binding domain"/>
    <property type="match status" value="1"/>
</dbReference>
<dbReference type="Pfam" id="PF00891">
    <property type="entry name" value="Methyltransf_2"/>
    <property type="match status" value="1"/>
</dbReference>
<keyword evidence="2" id="KW-0808">Transferase</keyword>
<evidence type="ECO:0000259" key="6">
    <source>
        <dbReference type="Pfam" id="PF00891"/>
    </source>
</evidence>
<dbReference type="FunFam" id="3.40.50.150:FF:000294">
    <property type="entry name" value="O-methyltransferase family protein"/>
    <property type="match status" value="1"/>
</dbReference>
<evidence type="ECO:0000256" key="3">
    <source>
        <dbReference type="ARBA" id="ARBA00022691"/>
    </source>
</evidence>
<dbReference type="InterPro" id="IPR036390">
    <property type="entry name" value="WH_DNA-bd_sf"/>
</dbReference>
<proteinExistence type="inferred from homology"/>
<organism evidence="8 9">
    <name type="scientific">Lupinus luteus</name>
    <name type="common">European yellow lupine</name>
    <dbReference type="NCBI Taxonomy" id="3873"/>
    <lineage>
        <taxon>Eukaryota</taxon>
        <taxon>Viridiplantae</taxon>
        <taxon>Streptophyta</taxon>
        <taxon>Embryophyta</taxon>
        <taxon>Tracheophyta</taxon>
        <taxon>Spermatophyta</taxon>
        <taxon>Magnoliopsida</taxon>
        <taxon>eudicotyledons</taxon>
        <taxon>Gunneridae</taxon>
        <taxon>Pentapetalae</taxon>
        <taxon>rosids</taxon>
        <taxon>fabids</taxon>
        <taxon>Fabales</taxon>
        <taxon>Fabaceae</taxon>
        <taxon>Papilionoideae</taxon>
        <taxon>50 kb inversion clade</taxon>
        <taxon>genistoids sensu lato</taxon>
        <taxon>core genistoids</taxon>
        <taxon>Genisteae</taxon>
        <taxon>Lupinus</taxon>
    </lineage>
</organism>